<dbReference type="EMBL" id="JABBWK010000030">
    <property type="protein sequence ID" value="KAG1899899.1"/>
    <property type="molecule type" value="Genomic_DNA"/>
</dbReference>
<accession>A0AAD4E7K5</accession>
<sequence length="336" mass="36993">MYLSLLIFAERFSLHQDTLLPFQTNLAVSLFPSHASSTHYIHVIPPFLHLGLGVPVICPIETIHRIFYASLVNTTPSNIPQPTYMHVAHQTSGITHSIPIASHPYIPPPEVHSVIYGIEKNTFLALAALATTNAPIVDLGYAQYQGSVDTTTNTTSFLGIRYAAPPLDNLRWAAPQPPPTVPGVQQATTQPNECHQGPLGNASTNPFESISLSKRDVSQSEDCLFLSEFSTPFAKEKQGQADSKKAKFYQPEGDHLTLLTARSMQRAQDIRKQPVIMDRRVVTTIEPKWLMEVAPQVFKVADANKISQTKCTLAVKYYAVVDQPAAICCPVSIVDH</sequence>
<gene>
    <name evidence="3" type="ORF">F5891DRAFT_980838</name>
</gene>
<proteinExistence type="predicted"/>
<organism evidence="3 4">
    <name type="scientific">Suillus fuscotomentosus</name>
    <dbReference type="NCBI Taxonomy" id="1912939"/>
    <lineage>
        <taxon>Eukaryota</taxon>
        <taxon>Fungi</taxon>
        <taxon>Dikarya</taxon>
        <taxon>Basidiomycota</taxon>
        <taxon>Agaricomycotina</taxon>
        <taxon>Agaricomycetes</taxon>
        <taxon>Agaricomycetidae</taxon>
        <taxon>Boletales</taxon>
        <taxon>Suillineae</taxon>
        <taxon>Suillaceae</taxon>
        <taxon>Suillus</taxon>
    </lineage>
</organism>
<dbReference type="GeneID" id="64671348"/>
<reference evidence="3" key="1">
    <citation type="journal article" date="2020" name="New Phytol.">
        <title>Comparative genomics reveals dynamic genome evolution in host specialist ectomycorrhizal fungi.</title>
        <authorList>
            <person name="Lofgren L.A."/>
            <person name="Nguyen N.H."/>
            <person name="Vilgalys R."/>
            <person name="Ruytinx J."/>
            <person name="Liao H.L."/>
            <person name="Branco S."/>
            <person name="Kuo A."/>
            <person name="LaButti K."/>
            <person name="Lipzen A."/>
            <person name="Andreopoulos W."/>
            <person name="Pangilinan J."/>
            <person name="Riley R."/>
            <person name="Hundley H."/>
            <person name="Na H."/>
            <person name="Barry K."/>
            <person name="Grigoriev I.V."/>
            <person name="Stajich J.E."/>
            <person name="Kennedy P.G."/>
        </authorList>
    </citation>
    <scope>NUCLEOTIDE SEQUENCE</scope>
    <source>
        <strain evidence="3">FC203</strain>
    </source>
</reference>
<dbReference type="InterPro" id="IPR002018">
    <property type="entry name" value="CarbesteraseB"/>
</dbReference>
<dbReference type="InterPro" id="IPR029058">
    <property type="entry name" value="AB_hydrolase_fold"/>
</dbReference>
<evidence type="ECO:0000256" key="1">
    <source>
        <dbReference type="SAM" id="MobiDB-lite"/>
    </source>
</evidence>
<dbReference type="RefSeq" id="XP_041225475.1">
    <property type="nucleotide sequence ID" value="XM_041377050.1"/>
</dbReference>
<dbReference type="SUPFAM" id="SSF53474">
    <property type="entry name" value="alpha/beta-Hydrolases"/>
    <property type="match status" value="1"/>
</dbReference>
<dbReference type="PANTHER" id="PTHR11559">
    <property type="entry name" value="CARBOXYLESTERASE"/>
    <property type="match status" value="1"/>
</dbReference>
<dbReference type="Pfam" id="PF00135">
    <property type="entry name" value="COesterase"/>
    <property type="match status" value="1"/>
</dbReference>
<feature type="region of interest" description="Disordered" evidence="1">
    <location>
        <begin position="178"/>
        <end position="206"/>
    </location>
</feature>
<feature type="compositionally biased region" description="Low complexity" evidence="1">
    <location>
        <begin position="182"/>
        <end position="191"/>
    </location>
</feature>
<feature type="domain" description="Carboxylesterase type B" evidence="2">
    <location>
        <begin position="135"/>
        <end position="230"/>
    </location>
</feature>
<dbReference type="InterPro" id="IPR050309">
    <property type="entry name" value="Type-B_Carboxylest/Lipase"/>
</dbReference>
<dbReference type="AlphaFoldDB" id="A0AAD4E7K5"/>
<comment type="caution">
    <text evidence="3">The sequence shown here is derived from an EMBL/GenBank/DDBJ whole genome shotgun (WGS) entry which is preliminary data.</text>
</comment>
<evidence type="ECO:0000313" key="4">
    <source>
        <dbReference type="Proteomes" id="UP001195769"/>
    </source>
</evidence>
<evidence type="ECO:0000259" key="2">
    <source>
        <dbReference type="Pfam" id="PF00135"/>
    </source>
</evidence>
<evidence type="ECO:0000313" key="3">
    <source>
        <dbReference type="EMBL" id="KAG1899899.1"/>
    </source>
</evidence>
<dbReference type="Proteomes" id="UP001195769">
    <property type="component" value="Unassembled WGS sequence"/>
</dbReference>
<keyword evidence="4" id="KW-1185">Reference proteome</keyword>
<name>A0AAD4E7K5_9AGAM</name>
<dbReference type="Gene3D" id="3.40.50.1820">
    <property type="entry name" value="alpha/beta hydrolase"/>
    <property type="match status" value="1"/>
</dbReference>
<protein>
    <submittedName>
        <fullName evidence="3">Carboxylesterase family-domain-containing protein</fullName>
    </submittedName>
</protein>